<protein>
    <recommendedName>
        <fullName evidence="1">Probable queuosine precursor transporter</fullName>
        <shortName evidence="1">Q precursor transporter</shortName>
    </recommendedName>
</protein>
<evidence type="ECO:0000313" key="2">
    <source>
        <dbReference type="EMBL" id="AIC95706.1"/>
    </source>
</evidence>
<accession>A0A060LWQ4</accession>
<name>A0A060LWQ4_9BACI</name>
<feature type="transmembrane region" description="Helical" evidence="1">
    <location>
        <begin position="29"/>
        <end position="46"/>
    </location>
</feature>
<dbReference type="RefSeq" id="WP_038482917.1">
    <property type="nucleotide sequence ID" value="NZ_CP003923.1"/>
</dbReference>
<keyword evidence="1" id="KW-0813">Transport</keyword>
<feature type="transmembrane region" description="Helical" evidence="1">
    <location>
        <begin position="85"/>
        <end position="104"/>
    </location>
</feature>
<organism evidence="2 3">
    <name type="scientific">Shouchella lehensis G1</name>
    <dbReference type="NCBI Taxonomy" id="1246626"/>
    <lineage>
        <taxon>Bacteria</taxon>
        <taxon>Bacillati</taxon>
        <taxon>Bacillota</taxon>
        <taxon>Bacilli</taxon>
        <taxon>Bacillales</taxon>
        <taxon>Bacillaceae</taxon>
        <taxon>Shouchella</taxon>
    </lineage>
</organism>
<dbReference type="AlphaFoldDB" id="A0A060LWQ4"/>
<gene>
    <name evidence="2" type="ORF">BleG1_3142</name>
</gene>
<dbReference type="HAMAP" id="MF_02088">
    <property type="entry name" value="Q_prec_transport"/>
    <property type="match status" value="1"/>
</dbReference>
<keyword evidence="1" id="KW-0812">Transmembrane</keyword>
<keyword evidence="1" id="KW-0472">Membrane</keyword>
<keyword evidence="1" id="KW-1133">Transmembrane helix</keyword>
<comment type="subcellular location">
    <subcellularLocation>
        <location evidence="1">Cell membrane</location>
        <topology evidence="1">Multi-pass membrane protein</topology>
    </subcellularLocation>
</comment>
<sequence length="224" mass="25312">MSTELLGLLFALANFSFLLLFYKLFGKTGIIAWIGFAAILANLQVLKTIELFGFIVTMGNVMYATTFLATDLLNEKYGKALAKKAVWLGFSTLLVSTMIMQFVLLFPPHGEDLAHPHLAFIFDFALRVALGSLTAFIISNHINIYIFAFFKKLLPKMLWLRNIVSSIFGQALDTLIFCAIAFLGVYSMDIWFEIALTTYLMKFIVSVLAMPFIYWARSIKPLQD</sequence>
<feature type="transmembrane region" description="Helical" evidence="1">
    <location>
        <begin position="6"/>
        <end position="22"/>
    </location>
</feature>
<dbReference type="NCBIfam" id="TIGR00697">
    <property type="entry name" value="queuosine precursor transporter"/>
    <property type="match status" value="1"/>
</dbReference>
<dbReference type="KEGG" id="ble:BleG1_3142"/>
<feature type="transmembrane region" description="Helical" evidence="1">
    <location>
        <begin position="190"/>
        <end position="216"/>
    </location>
</feature>
<feature type="transmembrane region" description="Helical" evidence="1">
    <location>
        <begin position="124"/>
        <end position="150"/>
    </location>
</feature>
<dbReference type="Proteomes" id="UP000027142">
    <property type="component" value="Chromosome"/>
</dbReference>
<comment type="function">
    <text evidence="1">Involved in the import of queuosine (Q) precursors, required for Q precursor salvage.</text>
</comment>
<dbReference type="STRING" id="1246626.BleG1_3142"/>
<dbReference type="HOGENOM" id="CLU_075503_2_1_9"/>
<keyword evidence="3" id="KW-1185">Reference proteome</keyword>
<proteinExistence type="inferred from homology"/>
<dbReference type="eggNOG" id="COG1738">
    <property type="taxonomic scope" value="Bacteria"/>
</dbReference>
<dbReference type="OrthoDB" id="9805479at2"/>
<keyword evidence="1" id="KW-1003">Cell membrane</keyword>
<dbReference type="GO" id="GO:0005886">
    <property type="term" value="C:plasma membrane"/>
    <property type="evidence" value="ECO:0007669"/>
    <property type="project" value="UniProtKB-SubCell"/>
</dbReference>
<dbReference type="GO" id="GO:0022857">
    <property type="term" value="F:transmembrane transporter activity"/>
    <property type="evidence" value="ECO:0007669"/>
    <property type="project" value="UniProtKB-UniRule"/>
</dbReference>
<dbReference type="PANTHER" id="PTHR34300:SF2">
    <property type="entry name" value="QUEUOSINE PRECURSOR TRANSPORTER-RELATED"/>
    <property type="match status" value="1"/>
</dbReference>
<evidence type="ECO:0000256" key="1">
    <source>
        <dbReference type="HAMAP-Rule" id="MF_02088"/>
    </source>
</evidence>
<feature type="transmembrane region" description="Helical" evidence="1">
    <location>
        <begin position="162"/>
        <end position="184"/>
    </location>
</feature>
<reference evidence="2 3" key="1">
    <citation type="journal article" date="2014" name="Gene">
        <title>A comparative genomic analysis of the alkalitolerant soil bacterium Bacillus lehensis G1.</title>
        <authorList>
            <person name="Noor Y.M."/>
            <person name="Samsulrizal N.H."/>
            <person name="Jema'on N.A."/>
            <person name="Low K.O."/>
            <person name="Ramli A.N."/>
            <person name="Alias N.I."/>
            <person name="Damis S.I."/>
            <person name="Fuzi S.F."/>
            <person name="Isa M.N."/>
            <person name="Murad A.M."/>
            <person name="Raih M.F."/>
            <person name="Bakar F.D."/>
            <person name="Najimudin N."/>
            <person name="Mahadi N.M."/>
            <person name="Illias R.M."/>
        </authorList>
    </citation>
    <scope>NUCLEOTIDE SEQUENCE [LARGE SCALE GENOMIC DNA]</scope>
    <source>
        <strain evidence="2 3">G1</strain>
    </source>
</reference>
<evidence type="ECO:0000313" key="3">
    <source>
        <dbReference type="Proteomes" id="UP000027142"/>
    </source>
</evidence>
<comment type="similarity">
    <text evidence="1">Belongs to the vitamin uptake transporter (VUT/ECF) (TC 2.A.88) family. Q precursor transporter subfamily.</text>
</comment>
<dbReference type="PATRIC" id="fig|1246626.3.peg.3136"/>
<dbReference type="Pfam" id="PF02592">
    <property type="entry name" value="Vut_1"/>
    <property type="match status" value="1"/>
</dbReference>
<dbReference type="PANTHER" id="PTHR34300">
    <property type="entry name" value="QUEUOSINE PRECURSOR TRANSPORTER-RELATED"/>
    <property type="match status" value="1"/>
</dbReference>
<dbReference type="InterPro" id="IPR003744">
    <property type="entry name" value="YhhQ"/>
</dbReference>
<dbReference type="EMBL" id="CP003923">
    <property type="protein sequence ID" value="AIC95706.1"/>
    <property type="molecule type" value="Genomic_DNA"/>
</dbReference>
<feature type="transmembrane region" description="Helical" evidence="1">
    <location>
        <begin position="52"/>
        <end position="73"/>
    </location>
</feature>